<dbReference type="InterPro" id="IPR002935">
    <property type="entry name" value="SAM_O-MeTrfase"/>
</dbReference>
<dbReference type="InterPro" id="IPR050362">
    <property type="entry name" value="Cation-dep_OMT"/>
</dbReference>
<sequence>MSASESASNNDQTDVWAAVDQYFIDQLIGEDQVLTAARESSSDTLFPGIDVTPNMGALLSLLVQISGAKRILEIGTLAGYSAIWLARAAGPAGQVVTCELEETNAEVAQRNLVQAGLAERVEIVLGKAADSLRAMIDQGTEPFDLVFIDADKESNPLYLEAAVTLSRPGTVILIDNTVRGGDVIQQDSDDEATLGTRKLIEAIGADDRLTATSMQTVGLKGWDGFTLVRVH</sequence>
<dbReference type="GO" id="GO:0008171">
    <property type="term" value="F:O-methyltransferase activity"/>
    <property type="evidence" value="ECO:0007669"/>
    <property type="project" value="InterPro"/>
</dbReference>
<gene>
    <name evidence="4" type="ORF">FHX47_000333</name>
</gene>
<dbReference type="RefSeq" id="WP_183357149.1">
    <property type="nucleotide sequence ID" value="NZ_BAABKR010000005.1"/>
</dbReference>
<evidence type="ECO:0000256" key="3">
    <source>
        <dbReference type="ARBA" id="ARBA00022691"/>
    </source>
</evidence>
<dbReference type="PROSITE" id="PS51682">
    <property type="entry name" value="SAM_OMT_I"/>
    <property type="match status" value="1"/>
</dbReference>
<dbReference type="SUPFAM" id="SSF53335">
    <property type="entry name" value="S-adenosyl-L-methionine-dependent methyltransferases"/>
    <property type="match status" value="1"/>
</dbReference>
<name>A0A7W5XKB9_9MICC</name>
<dbReference type="PANTHER" id="PTHR10509:SF14">
    <property type="entry name" value="CAFFEOYL-COA O-METHYLTRANSFERASE 3-RELATED"/>
    <property type="match status" value="1"/>
</dbReference>
<dbReference type="GO" id="GO:0032259">
    <property type="term" value="P:methylation"/>
    <property type="evidence" value="ECO:0007669"/>
    <property type="project" value="UniProtKB-KW"/>
</dbReference>
<dbReference type="PANTHER" id="PTHR10509">
    <property type="entry name" value="O-METHYLTRANSFERASE-RELATED"/>
    <property type="match status" value="1"/>
</dbReference>
<dbReference type="InterPro" id="IPR029063">
    <property type="entry name" value="SAM-dependent_MTases_sf"/>
</dbReference>
<keyword evidence="2 4" id="KW-0808">Transferase</keyword>
<proteinExistence type="predicted"/>
<evidence type="ECO:0000256" key="1">
    <source>
        <dbReference type="ARBA" id="ARBA00022603"/>
    </source>
</evidence>
<keyword evidence="3" id="KW-0949">S-adenosyl-L-methionine</keyword>
<dbReference type="AlphaFoldDB" id="A0A7W5XKB9"/>
<protein>
    <submittedName>
        <fullName evidence="4">Putative O-methyltransferase YrrM</fullName>
    </submittedName>
</protein>
<evidence type="ECO:0000313" key="4">
    <source>
        <dbReference type="EMBL" id="MBB3666740.1"/>
    </source>
</evidence>
<reference evidence="4 5" key="1">
    <citation type="submission" date="2020-08" db="EMBL/GenBank/DDBJ databases">
        <title>Sequencing the genomes of 1000 actinobacteria strains.</title>
        <authorList>
            <person name="Klenk H.-P."/>
        </authorList>
    </citation>
    <scope>NUCLEOTIDE SEQUENCE [LARGE SCALE GENOMIC DNA]</scope>
    <source>
        <strain evidence="4 5">DSM 28238</strain>
    </source>
</reference>
<keyword evidence="5" id="KW-1185">Reference proteome</keyword>
<dbReference type="Pfam" id="PF01596">
    <property type="entry name" value="Methyltransf_3"/>
    <property type="match status" value="1"/>
</dbReference>
<dbReference type="CDD" id="cd02440">
    <property type="entry name" value="AdoMet_MTases"/>
    <property type="match status" value="1"/>
</dbReference>
<keyword evidence="1 4" id="KW-0489">Methyltransferase</keyword>
<dbReference type="Gene3D" id="3.40.50.150">
    <property type="entry name" value="Vaccinia Virus protein VP39"/>
    <property type="match status" value="1"/>
</dbReference>
<evidence type="ECO:0000313" key="5">
    <source>
        <dbReference type="Proteomes" id="UP000547528"/>
    </source>
</evidence>
<comment type="caution">
    <text evidence="4">The sequence shown here is derived from an EMBL/GenBank/DDBJ whole genome shotgun (WGS) entry which is preliminary data.</text>
</comment>
<dbReference type="Proteomes" id="UP000547528">
    <property type="component" value="Unassembled WGS sequence"/>
</dbReference>
<organism evidence="4 5">
    <name type="scientific">Garicola koreensis</name>
    <dbReference type="NCBI Taxonomy" id="1262554"/>
    <lineage>
        <taxon>Bacteria</taxon>
        <taxon>Bacillati</taxon>
        <taxon>Actinomycetota</taxon>
        <taxon>Actinomycetes</taxon>
        <taxon>Micrococcales</taxon>
        <taxon>Micrococcaceae</taxon>
        <taxon>Garicola</taxon>
    </lineage>
</organism>
<dbReference type="EMBL" id="JACIBT010000001">
    <property type="protein sequence ID" value="MBB3666740.1"/>
    <property type="molecule type" value="Genomic_DNA"/>
</dbReference>
<accession>A0A7W5XKB9</accession>
<evidence type="ECO:0000256" key="2">
    <source>
        <dbReference type="ARBA" id="ARBA00022679"/>
    </source>
</evidence>
<dbReference type="GO" id="GO:0008757">
    <property type="term" value="F:S-adenosylmethionine-dependent methyltransferase activity"/>
    <property type="evidence" value="ECO:0007669"/>
    <property type="project" value="TreeGrafter"/>
</dbReference>